<comment type="caution">
    <text evidence="7">The sequence shown here is derived from an EMBL/GenBank/DDBJ whole genome shotgun (WGS) entry which is preliminary data.</text>
</comment>
<dbReference type="Pfam" id="PF00324">
    <property type="entry name" value="AA_permease"/>
    <property type="match status" value="1"/>
</dbReference>
<evidence type="ECO:0000256" key="3">
    <source>
        <dbReference type="ARBA" id="ARBA00022989"/>
    </source>
</evidence>
<dbReference type="PANTHER" id="PTHR42770">
    <property type="entry name" value="AMINO ACID TRANSPORTER-RELATED"/>
    <property type="match status" value="1"/>
</dbReference>
<evidence type="ECO:0000256" key="1">
    <source>
        <dbReference type="ARBA" id="ARBA00004141"/>
    </source>
</evidence>
<comment type="subcellular location">
    <subcellularLocation>
        <location evidence="1">Membrane</location>
        <topology evidence="1">Multi-pass membrane protein</topology>
    </subcellularLocation>
</comment>
<gene>
    <name evidence="7" type="ORF">Aam_010_033</name>
</gene>
<organism evidence="7 8">
    <name type="scientific">Acidocella aminolytica 101 = DSM 11237</name>
    <dbReference type="NCBI Taxonomy" id="1120923"/>
    <lineage>
        <taxon>Bacteria</taxon>
        <taxon>Pseudomonadati</taxon>
        <taxon>Pseudomonadota</taxon>
        <taxon>Alphaproteobacteria</taxon>
        <taxon>Acetobacterales</taxon>
        <taxon>Acidocellaceae</taxon>
        <taxon>Acidocella</taxon>
    </lineage>
</organism>
<accession>A0A0D6PAS5</accession>
<keyword evidence="3 5" id="KW-1133">Transmembrane helix</keyword>
<evidence type="ECO:0000313" key="8">
    <source>
        <dbReference type="Proteomes" id="UP000032668"/>
    </source>
</evidence>
<dbReference type="STRING" id="1120923.SAMN02746095_02333"/>
<evidence type="ECO:0000256" key="2">
    <source>
        <dbReference type="ARBA" id="ARBA00022692"/>
    </source>
</evidence>
<feature type="domain" description="Amino acid permease/ SLC12A" evidence="6">
    <location>
        <begin position="41"/>
        <end position="420"/>
    </location>
</feature>
<evidence type="ECO:0000313" key="7">
    <source>
        <dbReference type="EMBL" id="GAN78855.1"/>
    </source>
</evidence>
<keyword evidence="2 5" id="KW-0812">Transmembrane</keyword>
<feature type="transmembrane region" description="Helical" evidence="5">
    <location>
        <begin position="216"/>
        <end position="234"/>
    </location>
</feature>
<dbReference type="InterPro" id="IPR004841">
    <property type="entry name" value="AA-permease/SLC12A_dom"/>
</dbReference>
<dbReference type="EMBL" id="BANC01000010">
    <property type="protein sequence ID" value="GAN78855.1"/>
    <property type="molecule type" value="Genomic_DNA"/>
</dbReference>
<proteinExistence type="predicted"/>
<feature type="transmembrane region" description="Helical" evidence="5">
    <location>
        <begin position="459"/>
        <end position="479"/>
    </location>
</feature>
<feature type="transmembrane region" description="Helical" evidence="5">
    <location>
        <begin position="255"/>
        <end position="280"/>
    </location>
</feature>
<dbReference type="Gene3D" id="1.20.1740.10">
    <property type="entry name" value="Amino acid/polyamine transporter I"/>
    <property type="match status" value="1"/>
</dbReference>
<evidence type="ECO:0000256" key="4">
    <source>
        <dbReference type="ARBA" id="ARBA00023136"/>
    </source>
</evidence>
<feature type="transmembrane region" description="Helical" evidence="5">
    <location>
        <begin position="309"/>
        <end position="333"/>
    </location>
</feature>
<dbReference type="GO" id="GO:0016020">
    <property type="term" value="C:membrane"/>
    <property type="evidence" value="ECO:0007669"/>
    <property type="project" value="UniProtKB-SubCell"/>
</dbReference>
<name>A0A0D6PAS5_9PROT</name>
<dbReference type="AlphaFoldDB" id="A0A0D6PAS5"/>
<dbReference type="GO" id="GO:0055085">
    <property type="term" value="P:transmembrane transport"/>
    <property type="evidence" value="ECO:0007669"/>
    <property type="project" value="InterPro"/>
</dbReference>
<feature type="transmembrane region" description="Helical" evidence="5">
    <location>
        <begin position="149"/>
        <end position="167"/>
    </location>
</feature>
<sequence>MSEMIEQIEPGAQSILIETSDAGLKRGAIGLGEAFASTLANIAPAEAIFSLIGLISAFMGSFTPWTFLITGFAIAATGWNLSEFAVRVPSAGSFIGFIYHGGNAIRPGYGRFTSALTFYLGILGGPITLASVSVFLGSWVQTALGLSNIWWLIIALAGIVLSLPVLLRGIAASTHVAFVLFLIEAVGLVLFSIVVLAKSGSALAAPFHPVGGTGGFSGLNGIVFTAALFSYVGWENSGSLGEELRHPRRNVPIAVIGSIAIIGVLYVLVTWAAVSGYAAWHGAGPGMASLAAPTNAAPFIELTDHYMPWFHWVMIFIGLTSAIGAYIAAITAVSRWTYAAARGALLPSPFARVSAISGVPVMSVLIWNILIGFFVIVAYFLFNGNAVTGTGYLAGIGSAPITVGYFLMALLCPIFIWRTDRRRFGVFRHVLPAVIGVVTIGNGLYQAVSPYQPPPANQFWIYIGGIFALALAATIYKLATRGAAIDQLGYIAPEDEA</sequence>
<feature type="transmembrane region" description="Helical" evidence="5">
    <location>
        <begin position="353"/>
        <end position="380"/>
    </location>
</feature>
<evidence type="ECO:0000256" key="5">
    <source>
        <dbReference type="SAM" id="Phobius"/>
    </source>
</evidence>
<dbReference type="PANTHER" id="PTHR42770:SF7">
    <property type="entry name" value="MEMBRANE PROTEIN"/>
    <property type="match status" value="1"/>
</dbReference>
<dbReference type="InterPro" id="IPR050367">
    <property type="entry name" value="APC_superfamily"/>
</dbReference>
<feature type="transmembrane region" description="Helical" evidence="5">
    <location>
        <begin position="47"/>
        <end position="74"/>
    </location>
</feature>
<feature type="transmembrane region" description="Helical" evidence="5">
    <location>
        <begin position="392"/>
        <end position="417"/>
    </location>
</feature>
<feature type="transmembrane region" description="Helical" evidence="5">
    <location>
        <begin position="176"/>
        <end position="196"/>
    </location>
</feature>
<evidence type="ECO:0000259" key="6">
    <source>
        <dbReference type="Pfam" id="PF00324"/>
    </source>
</evidence>
<dbReference type="Proteomes" id="UP000032668">
    <property type="component" value="Unassembled WGS sequence"/>
</dbReference>
<keyword evidence="8" id="KW-1185">Reference proteome</keyword>
<keyword evidence="4 5" id="KW-0472">Membrane</keyword>
<protein>
    <submittedName>
        <fullName evidence="7">Amino acid permease</fullName>
    </submittedName>
</protein>
<dbReference type="OrthoDB" id="9804700at2"/>
<dbReference type="RefSeq" id="WP_048877342.1">
    <property type="nucleotide sequence ID" value="NZ_BANC01000010.1"/>
</dbReference>
<feature type="transmembrane region" description="Helical" evidence="5">
    <location>
        <begin position="429"/>
        <end position="447"/>
    </location>
</feature>
<dbReference type="PIRSF" id="PIRSF006060">
    <property type="entry name" value="AA_transporter"/>
    <property type="match status" value="1"/>
</dbReference>
<reference evidence="7 8" key="1">
    <citation type="submission" date="2012-11" db="EMBL/GenBank/DDBJ databases">
        <title>Whole genome sequence of Acidocella aminolytica 101 = DSM 11237.</title>
        <authorList>
            <person name="Azuma Y."/>
            <person name="Higashiura N."/>
            <person name="Hirakawa H."/>
            <person name="Matsushita K."/>
        </authorList>
    </citation>
    <scope>NUCLEOTIDE SEQUENCE [LARGE SCALE GENOMIC DNA]</scope>
    <source>
        <strain evidence="8">101 / DSM 11237</strain>
    </source>
</reference>
<feature type="transmembrane region" description="Helical" evidence="5">
    <location>
        <begin position="116"/>
        <end position="137"/>
    </location>
</feature>